<dbReference type="PANTHER" id="PTHR43578">
    <property type="entry name" value="NADH-QUINONE OXIDOREDUCTASE SUBUNIT F"/>
    <property type="match status" value="1"/>
</dbReference>
<dbReference type="CDD" id="cd02980">
    <property type="entry name" value="TRX_Fd_family"/>
    <property type="match status" value="1"/>
</dbReference>
<evidence type="ECO:0000313" key="6">
    <source>
        <dbReference type="EMBL" id="GAG38699.1"/>
    </source>
</evidence>
<dbReference type="SUPFAM" id="SSF142019">
    <property type="entry name" value="Nqo1 FMN-binding domain-like"/>
    <property type="match status" value="1"/>
</dbReference>
<dbReference type="InterPro" id="IPR037225">
    <property type="entry name" value="Nuo51_FMN-bd_sf"/>
</dbReference>
<feature type="domain" description="NADH-ubiquinone oxidoreductase 51kDa subunit FMN-binding" evidence="5">
    <location>
        <begin position="177"/>
        <end position="223"/>
    </location>
</feature>
<dbReference type="GO" id="GO:0051539">
    <property type="term" value="F:4 iron, 4 sulfur cluster binding"/>
    <property type="evidence" value="ECO:0007669"/>
    <property type="project" value="UniProtKB-KW"/>
</dbReference>
<sequence>MKPLKSVDQLNSLQAKLARAAGDEVVIRVCSTGCRALGALDVCDALEREIASQGAADQGRVVRVGCHGMCAAAVAVLIDPKGLFYQRVTADDAAEIVSKTVIAGETVQRLCWSAGKGQPKVPLQKDVPFYKNQTRRVLRNCGVVDPRSLEDALAHGAYSTAARAISEMSPDEIIAEVSASGLRGRGGAGFPTGRKWQFTRGAAGDTKYIICNADEGDPGAFMD</sequence>
<dbReference type="Gene3D" id="6.10.250.1450">
    <property type="match status" value="1"/>
</dbReference>
<gene>
    <name evidence="6" type="ORF">S01H1_62020</name>
</gene>
<evidence type="ECO:0000256" key="2">
    <source>
        <dbReference type="ARBA" id="ARBA00022723"/>
    </source>
</evidence>
<organism evidence="6">
    <name type="scientific">marine sediment metagenome</name>
    <dbReference type="NCBI Taxonomy" id="412755"/>
    <lineage>
        <taxon>unclassified sequences</taxon>
        <taxon>metagenomes</taxon>
        <taxon>ecological metagenomes</taxon>
    </lineage>
</organism>
<dbReference type="InterPro" id="IPR011538">
    <property type="entry name" value="Nuo51_FMN-bd"/>
</dbReference>
<keyword evidence="3" id="KW-0408">Iron</keyword>
<reference evidence="6" key="1">
    <citation type="journal article" date="2014" name="Front. Microbiol.">
        <title>High frequency of phylogenetically diverse reductive dehalogenase-homologous genes in deep subseafloor sedimentary metagenomes.</title>
        <authorList>
            <person name="Kawai M."/>
            <person name="Futagami T."/>
            <person name="Toyoda A."/>
            <person name="Takaki Y."/>
            <person name="Nishi S."/>
            <person name="Hori S."/>
            <person name="Arai W."/>
            <person name="Tsubouchi T."/>
            <person name="Morono Y."/>
            <person name="Uchiyama I."/>
            <person name="Ito T."/>
            <person name="Fujiyama A."/>
            <person name="Inagaki F."/>
            <person name="Takami H."/>
        </authorList>
    </citation>
    <scope>NUCLEOTIDE SEQUENCE</scope>
    <source>
        <strain evidence="6">Expedition CK06-06</strain>
    </source>
</reference>
<comment type="caution">
    <text evidence="6">The sequence shown here is derived from an EMBL/GenBank/DDBJ whole genome shotgun (WGS) entry which is preliminary data.</text>
</comment>
<proteinExistence type="predicted"/>
<dbReference type="Pfam" id="PF01257">
    <property type="entry name" value="2Fe-2S_thioredx"/>
    <property type="match status" value="1"/>
</dbReference>
<dbReference type="GO" id="GO:0046872">
    <property type="term" value="F:metal ion binding"/>
    <property type="evidence" value="ECO:0007669"/>
    <property type="project" value="UniProtKB-KW"/>
</dbReference>
<protein>
    <recommendedName>
        <fullName evidence="5">NADH-ubiquinone oxidoreductase 51kDa subunit FMN-binding domain-containing protein</fullName>
    </recommendedName>
</protein>
<accession>X0X639</accession>
<dbReference type="Gene3D" id="3.40.50.11540">
    <property type="entry name" value="NADH-ubiquinone oxidoreductase 51kDa subunit"/>
    <property type="match status" value="1"/>
</dbReference>
<dbReference type="EMBL" id="BARS01040710">
    <property type="protein sequence ID" value="GAG38699.1"/>
    <property type="molecule type" value="Genomic_DNA"/>
</dbReference>
<evidence type="ECO:0000259" key="5">
    <source>
        <dbReference type="Pfam" id="PF01512"/>
    </source>
</evidence>
<evidence type="ECO:0000256" key="3">
    <source>
        <dbReference type="ARBA" id="ARBA00023004"/>
    </source>
</evidence>
<evidence type="ECO:0000256" key="1">
    <source>
        <dbReference type="ARBA" id="ARBA00022485"/>
    </source>
</evidence>
<keyword evidence="4" id="KW-0411">Iron-sulfur</keyword>
<evidence type="ECO:0000256" key="4">
    <source>
        <dbReference type="ARBA" id="ARBA00023014"/>
    </source>
</evidence>
<dbReference type="InterPro" id="IPR036249">
    <property type="entry name" value="Thioredoxin-like_sf"/>
</dbReference>
<feature type="non-terminal residue" evidence="6">
    <location>
        <position position="223"/>
    </location>
</feature>
<dbReference type="PANTHER" id="PTHR43578:SF3">
    <property type="entry name" value="NADH-QUINONE OXIDOREDUCTASE SUBUNIT F"/>
    <property type="match status" value="1"/>
</dbReference>
<keyword evidence="1" id="KW-0004">4Fe-4S</keyword>
<dbReference type="Pfam" id="PF01512">
    <property type="entry name" value="Complex1_51K"/>
    <property type="match status" value="1"/>
</dbReference>
<dbReference type="AlphaFoldDB" id="X0X639"/>
<dbReference type="SUPFAM" id="SSF52833">
    <property type="entry name" value="Thioredoxin-like"/>
    <property type="match status" value="1"/>
</dbReference>
<name>X0X639_9ZZZZ</name>
<dbReference type="Gene3D" id="3.40.30.10">
    <property type="entry name" value="Glutaredoxin"/>
    <property type="match status" value="1"/>
</dbReference>
<keyword evidence="2" id="KW-0479">Metal-binding</keyword>